<evidence type="ECO:0000313" key="2">
    <source>
        <dbReference type="Proteomes" id="UP000887458"/>
    </source>
</evidence>
<sequence>MKTPEQCSGRLLVAVVNICDNLVKKKAGLKWTCKFKTVKNRRNSLRRQPYPIFRAIIRSIAK</sequence>
<comment type="caution">
    <text evidence="1">The sequence shown here is derived from an EMBL/GenBank/DDBJ whole genome shotgun (WGS) entry which is preliminary data.</text>
</comment>
<evidence type="ECO:0000313" key="1">
    <source>
        <dbReference type="EMBL" id="KAH9423269.1"/>
    </source>
</evidence>
<keyword evidence="2" id="KW-1185">Reference proteome</keyword>
<gene>
    <name evidence="1" type="ORF">DERP_003547</name>
</gene>
<proteinExistence type="predicted"/>
<protein>
    <submittedName>
        <fullName evidence="1">Uncharacterized protein</fullName>
    </submittedName>
</protein>
<accession>A0ABQ8JL26</accession>
<dbReference type="Proteomes" id="UP000887458">
    <property type="component" value="Unassembled WGS sequence"/>
</dbReference>
<organism evidence="1 2">
    <name type="scientific">Dermatophagoides pteronyssinus</name>
    <name type="common">European house dust mite</name>
    <dbReference type="NCBI Taxonomy" id="6956"/>
    <lineage>
        <taxon>Eukaryota</taxon>
        <taxon>Metazoa</taxon>
        <taxon>Ecdysozoa</taxon>
        <taxon>Arthropoda</taxon>
        <taxon>Chelicerata</taxon>
        <taxon>Arachnida</taxon>
        <taxon>Acari</taxon>
        <taxon>Acariformes</taxon>
        <taxon>Sarcoptiformes</taxon>
        <taxon>Astigmata</taxon>
        <taxon>Psoroptidia</taxon>
        <taxon>Analgoidea</taxon>
        <taxon>Pyroglyphidae</taxon>
        <taxon>Dermatophagoidinae</taxon>
        <taxon>Dermatophagoides</taxon>
    </lineage>
</organism>
<dbReference type="EMBL" id="NJHN03000032">
    <property type="protein sequence ID" value="KAH9423269.1"/>
    <property type="molecule type" value="Genomic_DNA"/>
</dbReference>
<reference evidence="1 2" key="2">
    <citation type="journal article" date="2022" name="Mol. Biol. Evol.">
        <title>Comparative Genomics Reveals Insights into the Divergent Evolution of Astigmatic Mites and Household Pest Adaptations.</title>
        <authorList>
            <person name="Xiong Q."/>
            <person name="Wan A.T."/>
            <person name="Liu X."/>
            <person name="Fung C.S."/>
            <person name="Xiao X."/>
            <person name="Malainual N."/>
            <person name="Hou J."/>
            <person name="Wang L."/>
            <person name="Wang M."/>
            <person name="Yang K.Y."/>
            <person name="Cui Y."/>
            <person name="Leung E.L."/>
            <person name="Nong W."/>
            <person name="Shin S.K."/>
            <person name="Au S.W."/>
            <person name="Jeong K.Y."/>
            <person name="Chew F.T."/>
            <person name="Hui J.H."/>
            <person name="Leung T.F."/>
            <person name="Tungtrongchitr A."/>
            <person name="Zhong N."/>
            <person name="Liu Z."/>
            <person name="Tsui S.K."/>
        </authorList>
    </citation>
    <scope>NUCLEOTIDE SEQUENCE [LARGE SCALE GENOMIC DNA]</scope>
    <source>
        <strain evidence="1">Derp</strain>
    </source>
</reference>
<name>A0ABQ8JL26_DERPT</name>
<reference evidence="1 2" key="1">
    <citation type="journal article" date="2018" name="J. Allergy Clin. Immunol.">
        <title>High-quality assembly of Dermatophagoides pteronyssinus genome and transcriptome reveals a wide range of novel allergens.</title>
        <authorList>
            <person name="Liu X.Y."/>
            <person name="Yang K.Y."/>
            <person name="Wang M.Q."/>
            <person name="Kwok J.S."/>
            <person name="Zeng X."/>
            <person name="Yang Z."/>
            <person name="Xiao X.J."/>
            <person name="Lau C.P."/>
            <person name="Li Y."/>
            <person name="Huang Z.M."/>
            <person name="Ba J.G."/>
            <person name="Yim A.K."/>
            <person name="Ouyang C.Y."/>
            <person name="Ngai S.M."/>
            <person name="Chan T.F."/>
            <person name="Leung E.L."/>
            <person name="Liu L."/>
            <person name="Liu Z.G."/>
            <person name="Tsui S.K."/>
        </authorList>
    </citation>
    <scope>NUCLEOTIDE SEQUENCE [LARGE SCALE GENOMIC DNA]</scope>
    <source>
        <strain evidence="1">Derp</strain>
    </source>
</reference>